<dbReference type="InterPro" id="IPR011006">
    <property type="entry name" value="CheY-like_superfamily"/>
</dbReference>
<dbReference type="SMART" id="SM00448">
    <property type="entry name" value="REC"/>
    <property type="match status" value="1"/>
</dbReference>
<gene>
    <name evidence="5" type="primary">cheB</name>
    <name evidence="10" type="ORF">H8B19_06195</name>
</gene>
<feature type="active site" evidence="5 6">
    <location>
        <position position="285"/>
    </location>
</feature>
<dbReference type="GO" id="GO:0005737">
    <property type="term" value="C:cytoplasm"/>
    <property type="evidence" value="ECO:0007669"/>
    <property type="project" value="UniProtKB-SubCell"/>
</dbReference>
<dbReference type="NCBIfam" id="NF001965">
    <property type="entry name" value="PRK00742.1"/>
    <property type="match status" value="1"/>
</dbReference>
<dbReference type="PANTHER" id="PTHR42872:SF6">
    <property type="entry name" value="PROTEIN-GLUTAMATE METHYLESTERASE_PROTEIN-GLUTAMINE GLUTAMINASE"/>
    <property type="match status" value="1"/>
</dbReference>
<comment type="catalytic activity">
    <reaction evidence="4 5">
        <text>[protein]-L-glutamate 5-O-methyl ester + H2O = L-glutamyl-[protein] + methanol + H(+)</text>
        <dbReference type="Rhea" id="RHEA:23236"/>
        <dbReference type="Rhea" id="RHEA-COMP:10208"/>
        <dbReference type="Rhea" id="RHEA-COMP:10311"/>
        <dbReference type="ChEBI" id="CHEBI:15377"/>
        <dbReference type="ChEBI" id="CHEBI:15378"/>
        <dbReference type="ChEBI" id="CHEBI:17790"/>
        <dbReference type="ChEBI" id="CHEBI:29973"/>
        <dbReference type="ChEBI" id="CHEBI:82795"/>
        <dbReference type="EC" id="3.1.1.61"/>
    </reaction>
</comment>
<proteinExistence type="inferred from homology"/>
<keyword evidence="5 7" id="KW-0597">Phosphoprotein</keyword>
<feature type="domain" description="Response regulatory" evidence="8">
    <location>
        <begin position="5"/>
        <end position="122"/>
    </location>
</feature>
<dbReference type="PROSITE" id="PS50122">
    <property type="entry name" value="CHEB"/>
    <property type="match status" value="1"/>
</dbReference>
<feature type="active site" evidence="5 6">
    <location>
        <position position="163"/>
    </location>
</feature>
<dbReference type="SUPFAM" id="SSF52172">
    <property type="entry name" value="CheY-like"/>
    <property type="match status" value="1"/>
</dbReference>
<evidence type="ECO:0000256" key="5">
    <source>
        <dbReference type="HAMAP-Rule" id="MF_00099"/>
    </source>
</evidence>
<dbReference type="PROSITE" id="PS50110">
    <property type="entry name" value="RESPONSE_REGULATORY"/>
    <property type="match status" value="1"/>
</dbReference>
<evidence type="ECO:0000259" key="8">
    <source>
        <dbReference type="PROSITE" id="PS50110"/>
    </source>
</evidence>
<dbReference type="Gene3D" id="3.40.50.180">
    <property type="entry name" value="Methylesterase CheB, C-terminal domain"/>
    <property type="match status" value="1"/>
</dbReference>
<reference evidence="10" key="1">
    <citation type="journal article" date="2018" name="Int. J. Syst. Evol. Microbiol.">
        <title>Neptunicella marina gen. nov., sp. nov., isolated from surface seawater.</title>
        <authorList>
            <person name="Liu X."/>
            <person name="Lai Q."/>
            <person name="Du Y."/>
            <person name="Zhang X."/>
            <person name="Liu Z."/>
            <person name="Sun F."/>
            <person name="Shao Z."/>
        </authorList>
    </citation>
    <scope>NUCLEOTIDE SEQUENCE</scope>
    <source>
        <strain evidence="10">S27-2</strain>
    </source>
</reference>
<comment type="catalytic activity">
    <reaction evidence="5">
        <text>L-glutaminyl-[protein] + H2O = L-glutamyl-[protein] + NH4(+)</text>
        <dbReference type="Rhea" id="RHEA:16441"/>
        <dbReference type="Rhea" id="RHEA-COMP:10207"/>
        <dbReference type="Rhea" id="RHEA-COMP:10208"/>
        <dbReference type="ChEBI" id="CHEBI:15377"/>
        <dbReference type="ChEBI" id="CHEBI:28938"/>
        <dbReference type="ChEBI" id="CHEBI:29973"/>
        <dbReference type="ChEBI" id="CHEBI:30011"/>
        <dbReference type="EC" id="3.5.1.44"/>
    </reaction>
</comment>
<keyword evidence="2 5" id="KW-0145">Chemotaxis</keyword>
<evidence type="ECO:0000256" key="1">
    <source>
        <dbReference type="ARBA" id="ARBA00022490"/>
    </source>
</evidence>
<dbReference type="NCBIfam" id="NF009206">
    <property type="entry name" value="PRK12555.1"/>
    <property type="match status" value="1"/>
</dbReference>
<dbReference type="InterPro" id="IPR008248">
    <property type="entry name" value="CheB-like"/>
</dbReference>
<comment type="subcellular location">
    <subcellularLocation>
        <location evidence="5">Cytoplasm</location>
    </subcellularLocation>
</comment>
<dbReference type="InterPro" id="IPR035909">
    <property type="entry name" value="CheB_C"/>
</dbReference>
<keyword evidence="1 5" id="KW-0963">Cytoplasm</keyword>
<feature type="modified residue" description="4-aspartylphosphate" evidence="5 7">
    <location>
        <position position="56"/>
    </location>
</feature>
<dbReference type="EC" id="3.1.1.61" evidence="5"/>
<dbReference type="Pfam" id="PF00072">
    <property type="entry name" value="Response_reg"/>
    <property type="match status" value="1"/>
</dbReference>
<accession>A0A8J6IPC8</accession>
<keyword evidence="11" id="KW-1185">Reference proteome</keyword>
<comment type="similarity">
    <text evidence="5">Belongs to the CheB family.</text>
</comment>
<dbReference type="PANTHER" id="PTHR42872">
    <property type="entry name" value="PROTEIN-GLUTAMATE METHYLESTERASE/PROTEIN-GLUTAMINE GLUTAMINASE"/>
    <property type="match status" value="1"/>
</dbReference>
<dbReference type="Pfam" id="PF01339">
    <property type="entry name" value="CheB_methylest"/>
    <property type="match status" value="1"/>
</dbReference>
<evidence type="ECO:0000256" key="6">
    <source>
        <dbReference type="PROSITE-ProRule" id="PRU00050"/>
    </source>
</evidence>
<comment type="caution">
    <text evidence="10">The sequence shown here is derived from an EMBL/GenBank/DDBJ whole genome shotgun (WGS) entry which is preliminary data.</text>
</comment>
<keyword evidence="3 5" id="KW-0378">Hydrolase</keyword>
<dbReference type="SUPFAM" id="SSF52738">
    <property type="entry name" value="Methylesterase CheB, C-terminal domain"/>
    <property type="match status" value="1"/>
</dbReference>
<evidence type="ECO:0000256" key="7">
    <source>
        <dbReference type="PROSITE-ProRule" id="PRU00169"/>
    </source>
</evidence>
<comment type="function">
    <text evidence="5">Involved in chemotaxis. Part of a chemotaxis signal transduction system that modulates chemotaxis in response to various stimuli. Catalyzes the demethylation of specific methylglutamate residues introduced into the chemoreceptors (methyl-accepting chemotaxis proteins or MCP) by CheR. Also mediates the irreversible deamidation of specific glutamine residues to glutamic acid.</text>
</comment>
<evidence type="ECO:0000313" key="10">
    <source>
        <dbReference type="EMBL" id="MBC3765460.1"/>
    </source>
</evidence>
<dbReference type="PIRSF" id="PIRSF000876">
    <property type="entry name" value="RR_chemtxs_CheB"/>
    <property type="match status" value="1"/>
</dbReference>
<dbReference type="EMBL" id="JACNEP010000004">
    <property type="protein sequence ID" value="MBC3765460.1"/>
    <property type="molecule type" value="Genomic_DNA"/>
</dbReference>
<dbReference type="InterPro" id="IPR000673">
    <property type="entry name" value="Sig_transdc_resp-reg_Me-estase"/>
</dbReference>
<evidence type="ECO:0000256" key="3">
    <source>
        <dbReference type="ARBA" id="ARBA00022801"/>
    </source>
</evidence>
<dbReference type="Gene3D" id="3.40.50.2300">
    <property type="match status" value="1"/>
</dbReference>
<dbReference type="CDD" id="cd16432">
    <property type="entry name" value="CheB_Rec"/>
    <property type="match status" value="1"/>
</dbReference>
<feature type="domain" description="CheB-type methylesterase" evidence="9">
    <location>
        <begin position="150"/>
        <end position="343"/>
    </location>
</feature>
<dbReference type="EC" id="3.5.1.44" evidence="5"/>
<evidence type="ECO:0000259" key="9">
    <source>
        <dbReference type="PROSITE" id="PS50122"/>
    </source>
</evidence>
<dbReference type="CDD" id="cd17541">
    <property type="entry name" value="REC_CheB-like"/>
    <property type="match status" value="1"/>
</dbReference>
<dbReference type="InterPro" id="IPR001789">
    <property type="entry name" value="Sig_transdc_resp-reg_receiver"/>
</dbReference>
<protein>
    <recommendedName>
        <fullName evidence="5">Protein-glutamate methylesterase/protein-glutamine glutaminase</fullName>
        <ecNumber evidence="5">3.1.1.61</ecNumber>
        <ecNumber evidence="5">3.5.1.44</ecNumber>
    </recommendedName>
</protein>
<comment type="domain">
    <text evidence="5">Contains a C-terminal catalytic domain, and an N-terminal region which modulates catalytic activity.</text>
</comment>
<organism evidence="10 11">
    <name type="scientific">Neptunicella marina</name>
    <dbReference type="NCBI Taxonomy" id="2125989"/>
    <lineage>
        <taxon>Bacteria</taxon>
        <taxon>Pseudomonadati</taxon>
        <taxon>Pseudomonadota</taxon>
        <taxon>Gammaproteobacteria</taxon>
        <taxon>Alteromonadales</taxon>
        <taxon>Alteromonadaceae</taxon>
        <taxon>Neptunicella</taxon>
    </lineage>
</organism>
<dbReference type="GO" id="GO:0008984">
    <property type="term" value="F:protein-glutamate methylesterase activity"/>
    <property type="evidence" value="ECO:0007669"/>
    <property type="project" value="UniProtKB-UniRule"/>
</dbReference>
<evidence type="ECO:0000256" key="2">
    <source>
        <dbReference type="ARBA" id="ARBA00022500"/>
    </source>
</evidence>
<evidence type="ECO:0000313" key="11">
    <source>
        <dbReference type="Proteomes" id="UP000601768"/>
    </source>
</evidence>
<reference evidence="10" key="2">
    <citation type="submission" date="2020-08" db="EMBL/GenBank/DDBJ databases">
        <authorList>
            <person name="Lai Q."/>
        </authorList>
    </citation>
    <scope>NUCLEOTIDE SEQUENCE</scope>
    <source>
        <strain evidence="10">S27-2</strain>
    </source>
</reference>
<evidence type="ECO:0000256" key="4">
    <source>
        <dbReference type="ARBA" id="ARBA00048267"/>
    </source>
</evidence>
<dbReference type="GO" id="GO:0000156">
    <property type="term" value="F:phosphorelay response regulator activity"/>
    <property type="evidence" value="ECO:0007669"/>
    <property type="project" value="InterPro"/>
</dbReference>
<dbReference type="HAMAP" id="MF_00099">
    <property type="entry name" value="CheB_chemtxs"/>
    <property type="match status" value="1"/>
</dbReference>
<sequence>MVMIKVLIVDDSALIRSLLTEIFSAEADMNVIGVAPNSYVARDMVNQFAPDVITLDIEMPKVDGLTFLDRLMKARPTPVVMISTLTERGADATLRALELGAIDFVAKPKVGVSEGIEAYRVEIVEKVREAAKARVKKRTTSATAQPLKISYTGTEKIIAIGASTGGTEAIKTVLNQLPANCPAVVITQHMPPGFTSRFADRLNKTSQMNVMEASDRIRILPGNVYLAPGNLHMQIEKDGANYQIRLNNGPLVSCHKPSVDVMFDSLADNVGKNALGILLTGMGKDGAQGLFNMRKAGAVTMAQDEQSCVVYGMPKEAVNMGAVQQVLSLDAIAPAITDYLKHTSVTSRL</sequence>
<name>A0A8J6IPC8_9ALTE</name>
<dbReference type="GO" id="GO:0050568">
    <property type="term" value="F:protein-glutamine glutaminase activity"/>
    <property type="evidence" value="ECO:0007669"/>
    <property type="project" value="UniProtKB-UniRule"/>
</dbReference>
<dbReference type="GO" id="GO:0006935">
    <property type="term" value="P:chemotaxis"/>
    <property type="evidence" value="ECO:0007669"/>
    <property type="project" value="UniProtKB-UniRule"/>
</dbReference>
<dbReference type="AlphaFoldDB" id="A0A8J6IPC8"/>
<comment type="PTM">
    <text evidence="5">Phosphorylated by CheA. Phosphorylation of the N-terminal regulatory domain activates the methylesterase activity.</text>
</comment>
<feature type="active site" evidence="5 6">
    <location>
        <position position="189"/>
    </location>
</feature>
<dbReference type="Proteomes" id="UP000601768">
    <property type="component" value="Unassembled WGS sequence"/>
</dbReference>